<dbReference type="InterPro" id="IPR036866">
    <property type="entry name" value="RibonucZ/Hydroxyglut_hydro"/>
</dbReference>
<proteinExistence type="predicted"/>
<dbReference type="PANTHER" id="PTHR46018">
    <property type="entry name" value="ZINC PHOSPHODIESTERASE ELAC PROTEIN 1"/>
    <property type="match status" value="1"/>
</dbReference>
<organism evidence="2">
    <name type="scientific">marine metagenome</name>
    <dbReference type="NCBI Taxonomy" id="408172"/>
    <lineage>
        <taxon>unclassified sequences</taxon>
        <taxon>metagenomes</taxon>
        <taxon>ecological metagenomes</taxon>
    </lineage>
</organism>
<dbReference type="Pfam" id="PF12706">
    <property type="entry name" value="Lactamase_B_2"/>
    <property type="match status" value="1"/>
</dbReference>
<dbReference type="InterPro" id="IPR001279">
    <property type="entry name" value="Metallo-B-lactamas"/>
</dbReference>
<dbReference type="PANTHER" id="PTHR46018:SF2">
    <property type="entry name" value="ZINC PHOSPHODIESTERASE ELAC PROTEIN 1"/>
    <property type="match status" value="1"/>
</dbReference>
<dbReference type="GO" id="GO:0042781">
    <property type="term" value="F:3'-tRNA processing endoribonuclease activity"/>
    <property type="evidence" value="ECO:0007669"/>
    <property type="project" value="TreeGrafter"/>
</dbReference>
<reference evidence="2" key="1">
    <citation type="submission" date="2018-05" db="EMBL/GenBank/DDBJ databases">
        <authorList>
            <person name="Lanie J.A."/>
            <person name="Ng W.-L."/>
            <person name="Kazmierczak K.M."/>
            <person name="Andrzejewski T.M."/>
            <person name="Davidsen T.M."/>
            <person name="Wayne K.J."/>
            <person name="Tettelin H."/>
            <person name="Glass J.I."/>
            <person name="Rusch D."/>
            <person name="Podicherti R."/>
            <person name="Tsui H.-C.T."/>
            <person name="Winkler M.E."/>
        </authorList>
    </citation>
    <scope>NUCLEOTIDE SEQUENCE</scope>
</reference>
<protein>
    <recommendedName>
        <fullName evidence="1">Metallo-beta-lactamase domain-containing protein</fullName>
    </recommendedName>
</protein>
<gene>
    <name evidence="2" type="ORF">METZ01_LOCUS8485</name>
</gene>
<dbReference type="SUPFAM" id="SSF56281">
    <property type="entry name" value="Metallo-hydrolase/oxidoreductase"/>
    <property type="match status" value="1"/>
</dbReference>
<name>A0A381NM09_9ZZZZ</name>
<dbReference type="Gene3D" id="3.60.15.10">
    <property type="entry name" value="Ribonuclease Z/Hydroxyacylglutathione hydrolase-like"/>
    <property type="match status" value="1"/>
</dbReference>
<evidence type="ECO:0000259" key="1">
    <source>
        <dbReference type="Pfam" id="PF12706"/>
    </source>
</evidence>
<dbReference type="AlphaFoldDB" id="A0A381NM09"/>
<dbReference type="EMBL" id="UINC01000453">
    <property type="protein sequence ID" value="SUZ55631.1"/>
    <property type="molecule type" value="Genomic_DNA"/>
</dbReference>
<evidence type="ECO:0000313" key="2">
    <source>
        <dbReference type="EMBL" id="SUZ55631.1"/>
    </source>
</evidence>
<feature type="non-terminal residue" evidence="2">
    <location>
        <position position="1"/>
    </location>
</feature>
<accession>A0A381NM09</accession>
<dbReference type="CDD" id="cd16272">
    <property type="entry name" value="RNaseZ_MBL-fold"/>
    <property type="match status" value="1"/>
</dbReference>
<sequence length="250" mass="28292">VKVTILGSGTAVPSLQRNSSGVLIQENKINTLVDFGYGNLRQLLNLGITYHDIDRIFFTHNHPDHMCDLIPFLFGSRYQLDARKKDLEIVAGPGFQDFFDKLMAAFKHWLKPTEYKLNILEIDEGVYEFESLKVQVGKVKHIAMSRGYRFTNDRGKSVALSGDTDYCKGMIELGRGADLMVLECAWPDEEKSEGHLGPTLAGKLAAEADCKKICLTHFYPPCDLENIRKKVRDIYTGELVLARDLMQFEL</sequence>
<feature type="domain" description="Metallo-beta-lactamase" evidence="1">
    <location>
        <begin position="46"/>
        <end position="218"/>
    </location>
</feature>